<evidence type="ECO:0008006" key="3">
    <source>
        <dbReference type="Google" id="ProtNLM"/>
    </source>
</evidence>
<dbReference type="Pfam" id="PF22817">
    <property type="entry name" value="ApeP-like"/>
    <property type="match status" value="1"/>
</dbReference>
<evidence type="ECO:0000313" key="2">
    <source>
        <dbReference type="Proteomes" id="UP000179076"/>
    </source>
</evidence>
<protein>
    <recommendedName>
        <fullName evidence="3">3-hydroxylacyl-ACP dehydratase</fullName>
    </recommendedName>
</protein>
<dbReference type="AlphaFoldDB" id="A0A1F6UWL0"/>
<proteinExistence type="predicted"/>
<dbReference type="SUPFAM" id="SSF54637">
    <property type="entry name" value="Thioesterase/thiol ester dehydrase-isomerase"/>
    <property type="match status" value="1"/>
</dbReference>
<organism evidence="1 2">
    <name type="scientific">Candidatus Muproteobacteria bacterium RBG_16_60_9</name>
    <dbReference type="NCBI Taxonomy" id="1817755"/>
    <lineage>
        <taxon>Bacteria</taxon>
        <taxon>Pseudomonadati</taxon>
        <taxon>Pseudomonadota</taxon>
        <taxon>Candidatus Muproteobacteria</taxon>
    </lineage>
</organism>
<dbReference type="InterPro" id="IPR016776">
    <property type="entry name" value="ApeP-like_dehydratase"/>
</dbReference>
<name>A0A1F6UWL0_9PROT</name>
<dbReference type="PIRSF" id="PIRSF020565">
    <property type="entry name" value="3Ho_Ac_ACP_DH_prd"/>
    <property type="match status" value="1"/>
</dbReference>
<dbReference type="EMBL" id="MFSP01000190">
    <property type="protein sequence ID" value="OGI61713.1"/>
    <property type="molecule type" value="Genomic_DNA"/>
</dbReference>
<evidence type="ECO:0000313" key="1">
    <source>
        <dbReference type="EMBL" id="OGI61713.1"/>
    </source>
</evidence>
<dbReference type="InterPro" id="IPR029069">
    <property type="entry name" value="HotDog_dom_sf"/>
</dbReference>
<accession>A0A1F6UWL0</accession>
<comment type="caution">
    <text evidence="1">The sequence shown here is derived from an EMBL/GenBank/DDBJ whole genome shotgun (WGS) entry which is preliminary data.</text>
</comment>
<gene>
    <name evidence="1" type="ORF">A2W18_06250</name>
</gene>
<dbReference type="Proteomes" id="UP000179076">
    <property type="component" value="Unassembled WGS sequence"/>
</dbReference>
<dbReference type="Gene3D" id="3.10.129.10">
    <property type="entry name" value="Hotdog Thioesterase"/>
    <property type="match status" value="1"/>
</dbReference>
<sequence>MSDAVFPAIEEILSHRGAMLLLDRITEAGAERLCAQAQPRADAWYADSNGNMPAYITIELMAQAIAAFVGFEHWRHGRPVKIGFLLGTRKFSCTVPTIAPGTVLDVVVNLAYREPEGLGAFDCYIMAGGARVAEATIKVFEPDDPTRFLSGEEA</sequence>
<reference evidence="1 2" key="1">
    <citation type="journal article" date="2016" name="Nat. Commun.">
        <title>Thousands of microbial genomes shed light on interconnected biogeochemical processes in an aquifer system.</title>
        <authorList>
            <person name="Anantharaman K."/>
            <person name="Brown C.T."/>
            <person name="Hug L.A."/>
            <person name="Sharon I."/>
            <person name="Castelle C.J."/>
            <person name="Probst A.J."/>
            <person name="Thomas B.C."/>
            <person name="Singh A."/>
            <person name="Wilkins M.J."/>
            <person name="Karaoz U."/>
            <person name="Brodie E.L."/>
            <person name="Williams K.H."/>
            <person name="Hubbard S.S."/>
            <person name="Banfield J.F."/>
        </authorList>
    </citation>
    <scope>NUCLEOTIDE SEQUENCE [LARGE SCALE GENOMIC DNA]</scope>
</reference>